<dbReference type="EMBL" id="BARU01010334">
    <property type="protein sequence ID" value="GAH32177.1"/>
    <property type="molecule type" value="Genomic_DNA"/>
</dbReference>
<name>X1EHV5_9ZZZZ</name>
<organism evidence="1">
    <name type="scientific">marine sediment metagenome</name>
    <dbReference type="NCBI Taxonomy" id="412755"/>
    <lineage>
        <taxon>unclassified sequences</taxon>
        <taxon>metagenomes</taxon>
        <taxon>ecological metagenomes</taxon>
    </lineage>
</organism>
<proteinExistence type="predicted"/>
<comment type="caution">
    <text evidence="1">The sequence shown here is derived from an EMBL/GenBank/DDBJ whole genome shotgun (WGS) entry which is preliminary data.</text>
</comment>
<reference evidence="1" key="1">
    <citation type="journal article" date="2014" name="Front. Microbiol.">
        <title>High frequency of phylogenetically diverse reductive dehalogenase-homologous genes in deep subseafloor sedimentary metagenomes.</title>
        <authorList>
            <person name="Kawai M."/>
            <person name="Futagami T."/>
            <person name="Toyoda A."/>
            <person name="Takaki Y."/>
            <person name="Nishi S."/>
            <person name="Hori S."/>
            <person name="Arai W."/>
            <person name="Tsubouchi T."/>
            <person name="Morono Y."/>
            <person name="Uchiyama I."/>
            <person name="Ito T."/>
            <person name="Fujiyama A."/>
            <person name="Inagaki F."/>
            <person name="Takami H."/>
        </authorList>
    </citation>
    <scope>NUCLEOTIDE SEQUENCE</scope>
    <source>
        <strain evidence="1">Expedition CK06-06</strain>
    </source>
</reference>
<gene>
    <name evidence="1" type="ORF">S03H2_19732</name>
</gene>
<dbReference type="AlphaFoldDB" id="X1EHV5"/>
<accession>X1EHV5</accession>
<sequence>MVIIIPTEILEQFKSLISKDITLLIEKTSKIEIFKKIFKENIDFSIKLEFFKVMIDDLCFKKKNGEEPTDLNKFNKNLEERLDLFKKVLFSDSKIKELEYVSFKGDIQQKLPDKLDLLYRFYYEVFRNKILITRDIPSIIDSILAERRIIRVLNLHKMLKR</sequence>
<protein>
    <submittedName>
        <fullName evidence="1">Uncharacterized protein</fullName>
    </submittedName>
</protein>
<evidence type="ECO:0000313" key="1">
    <source>
        <dbReference type="EMBL" id="GAH32177.1"/>
    </source>
</evidence>